<keyword evidence="4" id="KW-1185">Reference proteome</keyword>
<dbReference type="InterPro" id="IPR013094">
    <property type="entry name" value="AB_hydrolase_3"/>
</dbReference>
<accession>A0ABQ7YWS9</accession>
<proteinExistence type="inferred from homology"/>
<evidence type="ECO:0000256" key="1">
    <source>
        <dbReference type="ARBA" id="ARBA00010515"/>
    </source>
</evidence>
<dbReference type="SUPFAM" id="SSF53474">
    <property type="entry name" value="alpha/beta-Hydrolases"/>
    <property type="match status" value="2"/>
</dbReference>
<dbReference type="EMBL" id="JAGKQM010000016">
    <property type="protein sequence ID" value="KAH0872338.1"/>
    <property type="molecule type" value="Genomic_DNA"/>
</dbReference>
<comment type="similarity">
    <text evidence="1">Belongs to the 'GDXG' lipolytic enzyme family.</text>
</comment>
<dbReference type="PANTHER" id="PTHR23024:SF500">
    <property type="entry name" value="ALPHA_BETA HYDROLASE FOLD-3 DOMAIN-CONTAINING PROTEIN"/>
    <property type="match status" value="1"/>
</dbReference>
<dbReference type="Proteomes" id="UP000824890">
    <property type="component" value="Unassembled WGS sequence"/>
</dbReference>
<gene>
    <name evidence="3" type="ORF">HID58_069700</name>
</gene>
<dbReference type="InterPro" id="IPR050466">
    <property type="entry name" value="Carboxylest/Gibb_receptor"/>
</dbReference>
<dbReference type="PANTHER" id="PTHR23024">
    <property type="entry name" value="ARYLACETAMIDE DEACETYLASE"/>
    <property type="match status" value="1"/>
</dbReference>
<organism evidence="3 4">
    <name type="scientific">Brassica napus</name>
    <name type="common">Rape</name>
    <dbReference type="NCBI Taxonomy" id="3708"/>
    <lineage>
        <taxon>Eukaryota</taxon>
        <taxon>Viridiplantae</taxon>
        <taxon>Streptophyta</taxon>
        <taxon>Embryophyta</taxon>
        <taxon>Tracheophyta</taxon>
        <taxon>Spermatophyta</taxon>
        <taxon>Magnoliopsida</taxon>
        <taxon>eudicotyledons</taxon>
        <taxon>Gunneridae</taxon>
        <taxon>Pentapetalae</taxon>
        <taxon>rosids</taxon>
        <taxon>malvids</taxon>
        <taxon>Brassicales</taxon>
        <taxon>Brassicaceae</taxon>
        <taxon>Brassiceae</taxon>
        <taxon>Brassica</taxon>
    </lineage>
</organism>
<name>A0ABQ7YWS9_BRANA</name>
<feature type="domain" description="Alpha/beta hydrolase fold-3" evidence="2">
    <location>
        <begin position="72"/>
        <end position="293"/>
    </location>
</feature>
<reference evidence="3 4" key="1">
    <citation type="submission" date="2021-05" db="EMBL/GenBank/DDBJ databases">
        <title>Genome Assembly of Synthetic Allotetraploid Brassica napus Reveals Homoeologous Exchanges between Subgenomes.</title>
        <authorList>
            <person name="Davis J.T."/>
        </authorList>
    </citation>
    <scope>NUCLEOTIDE SEQUENCE [LARGE SCALE GENOMIC DNA]</scope>
    <source>
        <strain evidence="4">cv. Da-Ae</strain>
        <tissue evidence="3">Seedling</tissue>
    </source>
</reference>
<protein>
    <recommendedName>
        <fullName evidence="2">Alpha/beta hydrolase fold-3 domain-containing protein</fullName>
    </recommendedName>
</protein>
<feature type="domain" description="Alpha/beta hydrolase fold-3" evidence="2">
    <location>
        <begin position="533"/>
        <end position="754"/>
    </location>
</feature>
<sequence length="776" mass="84477">METEIVSEFLPFGRIYKDGRVERLTGTEIIPPSLDATNDVVSKDVVYSTGHNLSARLFLPHKSTDNNKLPLLIYIHGGAWIIESPFSPLYHNYVAELVKSANCLAVSIQYRRAPEHPIPAAYEDSWSAIQWVFSHAGGSGPEEWINEHADFGRVFVGGDSAGANMSHHMAMRAGREKLDPRIKGVAIVHPAFWGTDPVDEHDVQDAETRSGIAEVWENIASPNSVNGTDDPLFNVVGSDSDFSGLGCEKVLVAVAGKDVFVRQGLGYAAKLKKSGWGGDVEVVVEEEEGHVFHLQNPDSESALRFLDRFIEFITDGSNGDDLVVAVVVQGVVVAGCKERCVAVQGIAAAAVKKLRSCGSGSARSWSRGHEGVAALAVKDVRTVVVQGFAAVAVEPGISQRITSSSSLSSPPLFFHLFRQTPRSNFSLSSSRTAVSVSNRHHLHRLTAPYTTLRSICSHSSSDLVSEYPPFVRIYKDGGVERLSGTETVPASLTPQNGVVSKDVVYSQKHSLSARLFLPHKARELADGSKLPLLIYIHGGAWIVESPFSPIYHSFLTEVVKAANCLAVSVQYRRAPEHPIPAAHEDSWSAIQWVFSHSDGSGPVDWINEYADFNRVFLAGDSAGANMSHHMAMRAGEEKLDPRIKGVAIVHPAFWGTDPVDEHDVQGVETRRGISEVWEKIASPNSVNGTDDPLFNVVGSDSDLSGLGCEKVLVAVAGKDVFVRQGLGYAAKLKKSGWRGDVEVVMEEEEDHCFHLLDPDSENAPKFMKKFVDFITC</sequence>
<dbReference type="Pfam" id="PF07859">
    <property type="entry name" value="Abhydrolase_3"/>
    <property type="match status" value="2"/>
</dbReference>
<comment type="caution">
    <text evidence="3">The sequence shown here is derived from an EMBL/GenBank/DDBJ whole genome shotgun (WGS) entry which is preliminary data.</text>
</comment>
<evidence type="ECO:0000313" key="4">
    <source>
        <dbReference type="Proteomes" id="UP000824890"/>
    </source>
</evidence>
<dbReference type="InterPro" id="IPR029058">
    <property type="entry name" value="AB_hydrolase_fold"/>
</dbReference>
<evidence type="ECO:0000259" key="2">
    <source>
        <dbReference type="Pfam" id="PF07859"/>
    </source>
</evidence>
<evidence type="ECO:0000313" key="3">
    <source>
        <dbReference type="EMBL" id="KAH0872338.1"/>
    </source>
</evidence>
<dbReference type="Gene3D" id="3.40.50.1820">
    <property type="entry name" value="alpha/beta hydrolase"/>
    <property type="match status" value="2"/>
</dbReference>